<reference evidence="2 3" key="1">
    <citation type="submission" date="2024-02" db="EMBL/GenBank/DDBJ databases">
        <title>A draft genome for the cacao thread blight pathogen Marasmius crinis-equi.</title>
        <authorList>
            <person name="Cohen S.P."/>
            <person name="Baruah I.K."/>
            <person name="Amoako-Attah I."/>
            <person name="Bukari Y."/>
            <person name="Meinhardt L.W."/>
            <person name="Bailey B.A."/>
        </authorList>
    </citation>
    <scope>NUCLEOTIDE SEQUENCE [LARGE SCALE GENOMIC DNA]</scope>
    <source>
        <strain evidence="2 3">GH-76</strain>
    </source>
</reference>
<feature type="region of interest" description="Disordered" evidence="1">
    <location>
        <begin position="71"/>
        <end position="198"/>
    </location>
</feature>
<evidence type="ECO:0000313" key="3">
    <source>
        <dbReference type="Proteomes" id="UP001465976"/>
    </source>
</evidence>
<feature type="region of interest" description="Disordered" evidence="1">
    <location>
        <begin position="243"/>
        <end position="365"/>
    </location>
</feature>
<dbReference type="Proteomes" id="UP001465976">
    <property type="component" value="Unassembled WGS sequence"/>
</dbReference>
<sequence length="628" mass="69613">MDVAAIVDVHELELLITQRNEDIRVQNNALKRARKNNSPESSRREAIERGVLDAQASLEELEARKAELVMDAGSKKRKAANAEILSDLSSISSDDEEEVRVPATKVKTGWKKADTKDANAPKKAGSRQAAERKKPTKEAKRPTKEAQGDRSSRRIAHVEPEVVPEPESKKRANTGKRVLPHAASDSSTPKTSAPTPRSAAVVETCEPYTSFYPYDVLIGRLVDNNPNDANVEIEERYAADFNPTDKMDIDQPSGMEPSASSTTPALFVKVPVVDRANHTETGTAKRTKNGGKPRGASDKEVEKGGPPQAGSKGKMKVASTHKQEARSMRNEKKAAKLKEGEIRAGGDGAESSEPQTDVADDLDDGEDEEDHVFTLNMTARQEKLEERAKGEVERYLRNPKERLTDNVRTHIRTRASHCPEAATSCFPLARDCLITAQGRMKCVYHVLVDKVSKKRDRAGLIALTGVPYPPSKGIPPVQGRPEPVGAYNKCKLPVGRDGQEHCHCGCAIEDAVWGLLLWKTGRIQYMGRANGYEFTRNLPTPAQRNFEITRLKSLGFQLDDFFTHELDAGGNFYRERQRYEIALRQIARLQRELGFGPQLSADGLLKLEPKRDEGEEDEREEEKDGDIV</sequence>
<feature type="compositionally biased region" description="Basic and acidic residues" evidence="1">
    <location>
        <begin position="321"/>
        <end position="344"/>
    </location>
</feature>
<feature type="compositionally biased region" description="Polar residues" evidence="1">
    <location>
        <begin position="184"/>
        <end position="195"/>
    </location>
</feature>
<feature type="compositionally biased region" description="Basic and acidic residues" evidence="1">
    <location>
        <begin position="129"/>
        <end position="170"/>
    </location>
</feature>
<keyword evidence="3" id="KW-1185">Reference proteome</keyword>
<feature type="region of interest" description="Disordered" evidence="1">
    <location>
        <begin position="604"/>
        <end position="628"/>
    </location>
</feature>
<feature type="compositionally biased region" description="Acidic residues" evidence="1">
    <location>
        <begin position="614"/>
        <end position="628"/>
    </location>
</feature>
<comment type="caution">
    <text evidence="2">The sequence shown here is derived from an EMBL/GenBank/DDBJ whole genome shotgun (WGS) entry which is preliminary data.</text>
</comment>
<evidence type="ECO:0000256" key="1">
    <source>
        <dbReference type="SAM" id="MobiDB-lite"/>
    </source>
</evidence>
<feature type="compositionally biased region" description="Basic and acidic residues" evidence="1">
    <location>
        <begin position="111"/>
        <end position="120"/>
    </location>
</feature>
<protein>
    <submittedName>
        <fullName evidence="2">Uncharacterized protein</fullName>
    </submittedName>
</protein>
<proteinExistence type="predicted"/>
<gene>
    <name evidence="2" type="ORF">V5O48_013293</name>
</gene>
<feature type="compositionally biased region" description="Low complexity" evidence="1">
    <location>
        <begin position="83"/>
        <end position="92"/>
    </location>
</feature>
<organism evidence="2 3">
    <name type="scientific">Marasmius crinis-equi</name>
    <dbReference type="NCBI Taxonomy" id="585013"/>
    <lineage>
        <taxon>Eukaryota</taxon>
        <taxon>Fungi</taxon>
        <taxon>Dikarya</taxon>
        <taxon>Basidiomycota</taxon>
        <taxon>Agaricomycotina</taxon>
        <taxon>Agaricomycetes</taxon>
        <taxon>Agaricomycetidae</taxon>
        <taxon>Agaricales</taxon>
        <taxon>Marasmiineae</taxon>
        <taxon>Marasmiaceae</taxon>
        <taxon>Marasmius</taxon>
    </lineage>
</organism>
<evidence type="ECO:0000313" key="2">
    <source>
        <dbReference type="EMBL" id="KAL0568687.1"/>
    </source>
</evidence>
<accession>A0ABR3F0M6</accession>
<dbReference type="EMBL" id="JBAHYK010001278">
    <property type="protein sequence ID" value="KAL0568687.1"/>
    <property type="molecule type" value="Genomic_DNA"/>
</dbReference>
<name>A0ABR3F0M6_9AGAR</name>